<keyword evidence="8 12" id="KW-0648">Protein biosynthesis</keyword>
<reference evidence="17" key="1">
    <citation type="submission" date="2024-05" db="EMBL/GenBank/DDBJ databases">
        <title>Genome sequencing of novel strain.</title>
        <authorList>
            <person name="Ganbat D."/>
            <person name="Ganbat S."/>
            <person name="Lee S.-J."/>
        </authorList>
    </citation>
    <scope>NUCLEOTIDE SEQUENCE</scope>
    <source>
        <strain evidence="17">SMD15-11</strain>
    </source>
</reference>
<evidence type="ECO:0000256" key="11">
    <source>
        <dbReference type="ARBA" id="ARBA00048823"/>
    </source>
</evidence>
<dbReference type="InterPro" id="IPR002314">
    <property type="entry name" value="aa-tRNA-synt_IIb"/>
</dbReference>
<dbReference type="GO" id="GO:0016260">
    <property type="term" value="P:selenocysteine biosynthetic process"/>
    <property type="evidence" value="ECO:0007669"/>
    <property type="project" value="UniProtKB-UniRule"/>
</dbReference>
<dbReference type="PROSITE" id="PS50862">
    <property type="entry name" value="AA_TRNA_LIGASE_II"/>
    <property type="match status" value="1"/>
</dbReference>
<dbReference type="PIRSF" id="PIRSF001529">
    <property type="entry name" value="Ser-tRNA-synth_IIa"/>
    <property type="match status" value="1"/>
</dbReference>
<dbReference type="HAMAP" id="MF_00176">
    <property type="entry name" value="Ser_tRNA_synth_type1"/>
    <property type="match status" value="1"/>
</dbReference>
<comment type="catalytic activity">
    <reaction evidence="10 12">
        <text>tRNA(Sec) + L-serine + ATP = L-seryl-tRNA(Sec) + AMP + diphosphate + H(+)</text>
        <dbReference type="Rhea" id="RHEA:42580"/>
        <dbReference type="Rhea" id="RHEA-COMP:9742"/>
        <dbReference type="Rhea" id="RHEA-COMP:10128"/>
        <dbReference type="ChEBI" id="CHEBI:15378"/>
        <dbReference type="ChEBI" id="CHEBI:30616"/>
        <dbReference type="ChEBI" id="CHEBI:33019"/>
        <dbReference type="ChEBI" id="CHEBI:33384"/>
        <dbReference type="ChEBI" id="CHEBI:78442"/>
        <dbReference type="ChEBI" id="CHEBI:78533"/>
        <dbReference type="ChEBI" id="CHEBI:456215"/>
        <dbReference type="EC" id="6.1.1.11"/>
    </reaction>
</comment>
<dbReference type="InterPro" id="IPR002317">
    <property type="entry name" value="Ser-tRNA-ligase_type_1"/>
</dbReference>
<keyword evidence="4 12" id="KW-0963">Cytoplasm</keyword>
<evidence type="ECO:0000256" key="10">
    <source>
        <dbReference type="ARBA" id="ARBA00047929"/>
    </source>
</evidence>
<evidence type="ECO:0000256" key="2">
    <source>
        <dbReference type="ARBA" id="ARBA00005045"/>
    </source>
</evidence>
<keyword evidence="5 12" id="KW-0436">Ligase</keyword>
<dbReference type="InterPro" id="IPR010978">
    <property type="entry name" value="tRNA-bd_arm"/>
</dbReference>
<comment type="catalytic activity">
    <reaction evidence="11 12">
        <text>tRNA(Ser) + L-serine + ATP = L-seryl-tRNA(Ser) + AMP + diphosphate + H(+)</text>
        <dbReference type="Rhea" id="RHEA:12292"/>
        <dbReference type="Rhea" id="RHEA-COMP:9669"/>
        <dbReference type="Rhea" id="RHEA-COMP:9703"/>
        <dbReference type="ChEBI" id="CHEBI:15378"/>
        <dbReference type="ChEBI" id="CHEBI:30616"/>
        <dbReference type="ChEBI" id="CHEBI:33019"/>
        <dbReference type="ChEBI" id="CHEBI:33384"/>
        <dbReference type="ChEBI" id="CHEBI:78442"/>
        <dbReference type="ChEBI" id="CHEBI:78533"/>
        <dbReference type="ChEBI" id="CHEBI:456215"/>
        <dbReference type="EC" id="6.1.1.11"/>
    </reaction>
</comment>
<dbReference type="PANTHER" id="PTHR43697:SF1">
    <property type="entry name" value="SERINE--TRNA LIGASE"/>
    <property type="match status" value="1"/>
</dbReference>
<dbReference type="GO" id="GO:0005737">
    <property type="term" value="C:cytoplasm"/>
    <property type="evidence" value="ECO:0007669"/>
    <property type="project" value="UniProtKB-SubCell"/>
</dbReference>
<dbReference type="PANTHER" id="PTHR43697">
    <property type="entry name" value="SERYL-TRNA SYNTHETASE"/>
    <property type="match status" value="1"/>
</dbReference>
<dbReference type="InterPro" id="IPR045864">
    <property type="entry name" value="aa-tRNA-synth_II/BPL/LPL"/>
</dbReference>
<comment type="pathway">
    <text evidence="2 12">Aminoacyl-tRNA biosynthesis; selenocysteinyl-tRNA(Sec) biosynthesis; L-seryl-tRNA(Sec) from L-serine and tRNA(Sec): step 1/1.</text>
</comment>
<gene>
    <name evidence="12 17" type="primary">serS</name>
    <name evidence="17" type="ORF">AAIA72_02675</name>
</gene>
<evidence type="ECO:0000256" key="12">
    <source>
        <dbReference type="HAMAP-Rule" id="MF_00176"/>
    </source>
</evidence>
<dbReference type="Pfam" id="PF00587">
    <property type="entry name" value="tRNA-synt_2b"/>
    <property type="match status" value="1"/>
</dbReference>
<comment type="subcellular location">
    <subcellularLocation>
        <location evidence="1 12">Cytoplasm</location>
    </subcellularLocation>
</comment>
<feature type="binding site" evidence="12 14">
    <location>
        <begin position="349"/>
        <end position="352"/>
    </location>
    <ligand>
        <name>ATP</name>
        <dbReference type="ChEBI" id="CHEBI:30616"/>
    </ligand>
</feature>
<feature type="binding site" evidence="12">
    <location>
        <position position="385"/>
    </location>
    <ligand>
        <name>L-serine</name>
        <dbReference type="ChEBI" id="CHEBI:33384"/>
    </ligand>
</feature>
<dbReference type="SUPFAM" id="SSF46589">
    <property type="entry name" value="tRNA-binding arm"/>
    <property type="match status" value="1"/>
</dbReference>
<keyword evidence="7 12" id="KW-0067">ATP-binding</keyword>
<keyword evidence="15" id="KW-0175">Coiled coil</keyword>
<evidence type="ECO:0000256" key="13">
    <source>
        <dbReference type="PIRSR" id="PIRSR001529-1"/>
    </source>
</evidence>
<dbReference type="EMBL" id="CP154858">
    <property type="protein sequence ID" value="XDT72910.1"/>
    <property type="molecule type" value="Genomic_DNA"/>
</dbReference>
<feature type="coiled-coil region" evidence="15">
    <location>
        <begin position="30"/>
        <end position="102"/>
    </location>
</feature>
<dbReference type="GO" id="GO:0004828">
    <property type="term" value="F:serine-tRNA ligase activity"/>
    <property type="evidence" value="ECO:0007669"/>
    <property type="project" value="UniProtKB-UniRule"/>
</dbReference>
<evidence type="ECO:0000256" key="5">
    <source>
        <dbReference type="ARBA" id="ARBA00022598"/>
    </source>
</evidence>
<dbReference type="GO" id="GO:0006434">
    <property type="term" value="P:seryl-tRNA aminoacylation"/>
    <property type="evidence" value="ECO:0007669"/>
    <property type="project" value="UniProtKB-UniRule"/>
</dbReference>
<dbReference type="EC" id="6.1.1.11" evidence="12"/>
<protein>
    <recommendedName>
        <fullName evidence="12">Serine--tRNA ligase</fullName>
        <ecNumber evidence="12">6.1.1.11</ecNumber>
    </recommendedName>
    <alternativeName>
        <fullName evidence="12">Seryl-tRNA synthetase</fullName>
        <shortName evidence="12">SerRS</shortName>
    </alternativeName>
    <alternativeName>
        <fullName evidence="12">Seryl-tRNA(Ser/Sec) synthetase</fullName>
    </alternativeName>
</protein>
<proteinExistence type="inferred from homology"/>
<feature type="binding site" evidence="13">
    <location>
        <position position="383"/>
    </location>
    <ligand>
        <name>L-serine</name>
        <dbReference type="ChEBI" id="CHEBI:33384"/>
    </ligand>
</feature>
<evidence type="ECO:0000256" key="1">
    <source>
        <dbReference type="ARBA" id="ARBA00004496"/>
    </source>
</evidence>
<dbReference type="GO" id="GO:0005524">
    <property type="term" value="F:ATP binding"/>
    <property type="evidence" value="ECO:0007669"/>
    <property type="project" value="UniProtKB-UniRule"/>
</dbReference>
<feature type="domain" description="Aminoacyl-transfer RNA synthetases class-II family profile" evidence="16">
    <location>
        <begin position="171"/>
        <end position="410"/>
    </location>
</feature>
<accession>A0AB39UXI8</accession>
<dbReference type="InterPro" id="IPR033729">
    <property type="entry name" value="SerRS_core"/>
</dbReference>
<evidence type="ECO:0000256" key="7">
    <source>
        <dbReference type="ARBA" id="ARBA00022840"/>
    </source>
</evidence>
<evidence type="ECO:0000256" key="4">
    <source>
        <dbReference type="ARBA" id="ARBA00022490"/>
    </source>
</evidence>
<feature type="binding site" evidence="13">
    <location>
        <position position="262"/>
    </location>
    <ligand>
        <name>L-serine</name>
        <dbReference type="ChEBI" id="CHEBI:33384"/>
    </ligand>
</feature>
<dbReference type="InterPro" id="IPR015866">
    <property type="entry name" value="Ser-tRNA-synth_1_N"/>
</dbReference>
<evidence type="ECO:0000256" key="14">
    <source>
        <dbReference type="PIRSR" id="PIRSR001529-2"/>
    </source>
</evidence>
<sequence length="425" mass="47446">MIDPKKLRNETEAVARALAKKHFELDTAAFEALEERRKAVQVRTEQLQNERNTTSKQIGRLKAQGEDIQPVLEQVARLKADLEAAEAELRQIQEEMDALMLSIPNLPDESVPEGQSEEDNVEVRRWGTPPAFDFEPKDHVALGEALGGLDFAAGAKLSGARFVVMRQDIARLHRALAQFMLDTHTTKHGYQEVYVPYLVEPHVLQGTGQLPKFEDDLFKVPGERNFYLIPTAEVPVTNLVRDTILEADQLPLRMTAHTPCFRSEAGSYGRDTRGMIRQHQFDKVELIQIVRPEESMAALEALTGHAESILQALNLPYRVVTLCGGDLGFSAAKTYDIEVWLPGQNTYREISSCSNCTDFQARRMKARFRNPDTGKPELVHTLNGSGLAVGRTLIAVMENYQQADGSIVIPEALRPYMNGQTVIGG</sequence>
<evidence type="ECO:0000256" key="6">
    <source>
        <dbReference type="ARBA" id="ARBA00022741"/>
    </source>
</evidence>
<evidence type="ECO:0000313" key="17">
    <source>
        <dbReference type="EMBL" id="XDT72910.1"/>
    </source>
</evidence>
<evidence type="ECO:0000256" key="8">
    <source>
        <dbReference type="ARBA" id="ARBA00022917"/>
    </source>
</evidence>
<comment type="subunit">
    <text evidence="12">Homodimer. The tRNA molecule binds across the dimer.</text>
</comment>
<keyword evidence="6 12" id="KW-0547">Nucleotide-binding</keyword>
<keyword evidence="9 12" id="KW-0030">Aminoacyl-tRNA synthetase</keyword>
<dbReference type="SUPFAM" id="SSF55681">
    <property type="entry name" value="Class II aaRS and biotin synthetases"/>
    <property type="match status" value="1"/>
</dbReference>
<dbReference type="Gene3D" id="3.30.930.10">
    <property type="entry name" value="Bira Bifunctional Protein, Domain 2"/>
    <property type="match status" value="1"/>
</dbReference>
<evidence type="ECO:0000256" key="15">
    <source>
        <dbReference type="SAM" id="Coils"/>
    </source>
</evidence>
<dbReference type="InterPro" id="IPR006195">
    <property type="entry name" value="aa-tRNA-synth_II"/>
</dbReference>
<comment type="function">
    <text evidence="12">Catalyzes the attachment of serine to tRNA(Ser). Is also able to aminoacylate tRNA(Sec) with serine, to form the misacylated tRNA L-seryl-tRNA(Sec), which will be further converted into selenocysteinyl-tRNA(Sec).</text>
</comment>
<dbReference type="PRINTS" id="PR00981">
    <property type="entry name" value="TRNASYNTHSER"/>
</dbReference>
<dbReference type="NCBIfam" id="TIGR00414">
    <property type="entry name" value="serS"/>
    <property type="match status" value="1"/>
</dbReference>
<feature type="binding site" evidence="12 14">
    <location>
        <begin position="262"/>
        <end position="264"/>
    </location>
    <ligand>
        <name>ATP</name>
        <dbReference type="ChEBI" id="CHEBI:30616"/>
    </ligand>
</feature>
<evidence type="ECO:0000256" key="3">
    <source>
        <dbReference type="ARBA" id="ARBA00010728"/>
    </source>
</evidence>
<evidence type="ECO:0000256" key="9">
    <source>
        <dbReference type="ARBA" id="ARBA00023146"/>
    </source>
</evidence>
<feature type="binding site" evidence="12 13">
    <location>
        <position position="285"/>
    </location>
    <ligand>
        <name>L-serine</name>
        <dbReference type="ChEBI" id="CHEBI:33384"/>
    </ligand>
</feature>
<dbReference type="KEGG" id="tcd:AAIA72_02675"/>
<dbReference type="Gene3D" id="1.10.287.40">
    <property type="entry name" value="Serine-tRNA synthetase, tRNA binding domain"/>
    <property type="match status" value="1"/>
</dbReference>
<evidence type="ECO:0000259" key="16">
    <source>
        <dbReference type="PROSITE" id="PS50862"/>
    </source>
</evidence>
<feature type="binding site" evidence="12">
    <location>
        <begin position="231"/>
        <end position="233"/>
    </location>
    <ligand>
        <name>L-serine</name>
        <dbReference type="ChEBI" id="CHEBI:33384"/>
    </ligand>
</feature>
<feature type="binding site" evidence="13">
    <location>
        <position position="231"/>
    </location>
    <ligand>
        <name>L-serine</name>
        <dbReference type="ChEBI" id="CHEBI:33384"/>
    </ligand>
</feature>
<comment type="similarity">
    <text evidence="3 12">Belongs to the class-II aminoacyl-tRNA synthetase family. Type-1 seryl-tRNA synthetase subfamily.</text>
</comment>
<dbReference type="CDD" id="cd00770">
    <property type="entry name" value="SerRS_core"/>
    <property type="match status" value="1"/>
</dbReference>
<dbReference type="InterPro" id="IPR042103">
    <property type="entry name" value="SerRS_1_N_sf"/>
</dbReference>
<comment type="caution">
    <text evidence="12">Lacks conserved residue(s) required for the propagation of feature annotation.</text>
</comment>
<name>A0AB39UXI8_9GAMM</name>
<dbReference type="Pfam" id="PF02403">
    <property type="entry name" value="Seryl_tRNA_N"/>
    <property type="match status" value="1"/>
</dbReference>
<dbReference type="AlphaFoldDB" id="A0AB39UXI8"/>
<organism evidence="17">
    <name type="scientific">Thermohahella caldifontis</name>
    <dbReference type="NCBI Taxonomy" id="3142973"/>
    <lineage>
        <taxon>Bacteria</taxon>
        <taxon>Pseudomonadati</taxon>
        <taxon>Pseudomonadota</taxon>
        <taxon>Gammaproteobacteria</taxon>
        <taxon>Oceanospirillales</taxon>
        <taxon>Hahellaceae</taxon>
        <taxon>Thermohahella</taxon>
    </lineage>
</organism>
<dbReference type="RefSeq" id="WP_369601910.1">
    <property type="nucleotide sequence ID" value="NZ_CP154858.1"/>
</dbReference>
<comment type="domain">
    <text evidence="12">Consists of two distinct domains, a catalytic core and a N-terminal extension that is involved in tRNA binding.</text>
</comment>